<dbReference type="EMBL" id="CP097649">
    <property type="protein sequence ID" value="URI14344.1"/>
    <property type="molecule type" value="Genomic_DNA"/>
</dbReference>
<reference evidence="3" key="1">
    <citation type="submission" date="2022-05" db="EMBL/GenBank/DDBJ databases">
        <title>Brevundimonas albigilva TT17 genome sequence.</title>
        <authorList>
            <person name="Lee K."/>
            <person name="Son H."/>
        </authorList>
    </citation>
    <scope>NUCLEOTIDE SEQUENCE</scope>
    <source>
        <strain evidence="3">TT17</strain>
    </source>
</reference>
<organism evidence="3 4">
    <name type="scientific">Brevundimonas albigilva</name>
    <dbReference type="NCBI Taxonomy" id="1312364"/>
    <lineage>
        <taxon>Bacteria</taxon>
        <taxon>Pseudomonadati</taxon>
        <taxon>Pseudomonadota</taxon>
        <taxon>Alphaproteobacteria</taxon>
        <taxon>Caulobacterales</taxon>
        <taxon>Caulobacteraceae</taxon>
        <taxon>Brevundimonas</taxon>
    </lineage>
</organism>
<keyword evidence="4" id="KW-1185">Reference proteome</keyword>
<dbReference type="PANTHER" id="PTHR43881:SF1">
    <property type="entry name" value="GAMMA-GLUTAMYLTRANSPEPTIDASE (AFU_ORTHOLOGUE AFUA_4G13580)"/>
    <property type="match status" value="1"/>
</dbReference>
<proteinExistence type="predicted"/>
<evidence type="ECO:0000256" key="1">
    <source>
        <dbReference type="SAM" id="MobiDB-lite"/>
    </source>
</evidence>
<dbReference type="Pfam" id="PF01019">
    <property type="entry name" value="G_glu_transpept"/>
    <property type="match status" value="1"/>
</dbReference>
<dbReference type="PANTHER" id="PTHR43881">
    <property type="entry name" value="GAMMA-GLUTAMYLTRANSPEPTIDASE (AFU_ORTHOLOGUE AFUA_4G13580)"/>
    <property type="match status" value="1"/>
</dbReference>
<feature type="region of interest" description="Disordered" evidence="1">
    <location>
        <begin position="25"/>
        <end position="55"/>
    </location>
</feature>
<accession>A0ABY4SKE5</accession>
<dbReference type="Gene3D" id="1.10.246.130">
    <property type="match status" value="1"/>
</dbReference>
<name>A0ABY4SKE5_9CAUL</name>
<dbReference type="InterPro" id="IPR043138">
    <property type="entry name" value="GGT_lsub"/>
</dbReference>
<dbReference type="SUPFAM" id="SSF56235">
    <property type="entry name" value="N-terminal nucleophile aminohydrolases (Ntn hydrolases)"/>
    <property type="match status" value="1"/>
</dbReference>
<dbReference type="InterPro" id="IPR029055">
    <property type="entry name" value="Ntn_hydrolases_N"/>
</dbReference>
<dbReference type="Proteomes" id="UP001055429">
    <property type="component" value="Chromosome"/>
</dbReference>
<dbReference type="PRINTS" id="PR01210">
    <property type="entry name" value="GGTRANSPTASE"/>
</dbReference>
<evidence type="ECO:0000313" key="4">
    <source>
        <dbReference type="Proteomes" id="UP001055429"/>
    </source>
</evidence>
<gene>
    <name evidence="3" type="ORF">M8231_10975</name>
</gene>
<sequence>MRRRTFLSALPAGALAAAAASQGQAQTQVQTSGETQSPTAAAPAPARPADPYAGVGIGDRVTGPKFMGRSTVWGANGAAATAHPVASLVGIDTLRRGGSAIDAAIAVNAALGFLEPVANGIGGDAFCMLWDPKQKKVVGFNGSGNSPRGLSLETARSRAIDGYLPRYGAVTVNVPGTVDAWWSAHQRYGKLPWKEVLLPVAELCEQGVPVPQVIAYYLERNMASFDRGRIPIEENDNRKRIWAPGGETPKVGEVFANPFLGRTLRMIAEGGRDAFYDGPIADSIEAYFKRIGGWMTRADLAAHRTDWVEPIRTEYRGVGVYALGPNTQGLSTNQILNICEQFDLKGMGFQSAAALHVQAEAKRLAFEDRARYFADPRFGEIPIEWLNSKAYAAERARLIRPDRIMDRVMPGDAPHQGDTTYFSVADSDGMMVSWIQSNYRGMGSGLAPDNGSEPLGFMFQDRGELFALTDGHPNVYAPGKRPFQTIIPGFATKGDDPWMAFGVMGGGMQPQGQAQIIINMVDYDLDPQAAGDAPRWQHYGSSEPTGQPQEGTGVLHLESGVPEATKTGLRALGWTLGEPDGGFGGYQNVMMQQNPGGRWTYGAATEMRKDGIAIAY</sequence>
<evidence type="ECO:0000256" key="2">
    <source>
        <dbReference type="SAM" id="SignalP"/>
    </source>
</evidence>
<dbReference type="Gene3D" id="3.60.20.40">
    <property type="match status" value="1"/>
</dbReference>
<feature type="signal peptide" evidence="2">
    <location>
        <begin position="1"/>
        <end position="25"/>
    </location>
</feature>
<dbReference type="RefSeq" id="WP_249749952.1">
    <property type="nucleotide sequence ID" value="NZ_CP097298.1"/>
</dbReference>
<keyword evidence="2" id="KW-0732">Signal</keyword>
<feature type="chain" id="PRO_5045621831" evidence="2">
    <location>
        <begin position="26"/>
        <end position="616"/>
    </location>
</feature>
<dbReference type="InterPro" id="IPR043137">
    <property type="entry name" value="GGT_ssub_C"/>
</dbReference>
<evidence type="ECO:0000313" key="3">
    <source>
        <dbReference type="EMBL" id="URI14344.1"/>
    </source>
</evidence>
<feature type="compositionally biased region" description="Low complexity" evidence="1">
    <location>
        <begin position="25"/>
        <end position="53"/>
    </location>
</feature>
<protein>
    <submittedName>
        <fullName evidence="3">Gamma-glutamyltransferase family protein</fullName>
    </submittedName>
</protein>
<dbReference type="InterPro" id="IPR052896">
    <property type="entry name" value="GGT-like_enzyme"/>
</dbReference>